<keyword evidence="6" id="KW-1185">Reference proteome</keyword>
<keyword evidence="2" id="KW-0813">Transport</keyword>
<organism evidence="5 6">
    <name type="scientific">Vallicoccus soli</name>
    <dbReference type="NCBI Taxonomy" id="2339232"/>
    <lineage>
        <taxon>Bacteria</taxon>
        <taxon>Bacillati</taxon>
        <taxon>Actinomycetota</taxon>
        <taxon>Actinomycetes</taxon>
        <taxon>Motilibacterales</taxon>
        <taxon>Vallicoccaceae</taxon>
        <taxon>Vallicoccus</taxon>
    </lineage>
</organism>
<gene>
    <name evidence="5" type="ORF">D5H78_03525</name>
</gene>
<evidence type="ECO:0000256" key="1">
    <source>
        <dbReference type="ARBA" id="ARBA00008520"/>
    </source>
</evidence>
<evidence type="ECO:0000313" key="5">
    <source>
        <dbReference type="EMBL" id="RJK98031.1"/>
    </source>
</evidence>
<name>A0A3A3ZMT8_9ACTN</name>
<keyword evidence="3 4" id="KW-0732">Signal</keyword>
<dbReference type="SUPFAM" id="SSF53850">
    <property type="entry name" value="Periplasmic binding protein-like II"/>
    <property type="match status" value="1"/>
</dbReference>
<comment type="similarity">
    <text evidence="1">Belongs to the bacterial solute-binding protein 1 family.</text>
</comment>
<evidence type="ECO:0000313" key="6">
    <source>
        <dbReference type="Proteomes" id="UP000265614"/>
    </source>
</evidence>
<feature type="chain" id="PRO_5017398165" evidence="4">
    <location>
        <begin position="29"/>
        <end position="470"/>
    </location>
</feature>
<evidence type="ECO:0000256" key="4">
    <source>
        <dbReference type="SAM" id="SignalP"/>
    </source>
</evidence>
<evidence type="ECO:0000256" key="3">
    <source>
        <dbReference type="ARBA" id="ARBA00022729"/>
    </source>
</evidence>
<evidence type="ECO:0000256" key="2">
    <source>
        <dbReference type="ARBA" id="ARBA00022448"/>
    </source>
</evidence>
<dbReference type="Gene3D" id="3.40.190.10">
    <property type="entry name" value="Periplasmic binding protein-like II"/>
    <property type="match status" value="1"/>
</dbReference>
<dbReference type="RefSeq" id="WP_119948958.1">
    <property type="nucleotide sequence ID" value="NZ_QZEZ01000001.1"/>
</dbReference>
<dbReference type="Proteomes" id="UP000265614">
    <property type="component" value="Unassembled WGS sequence"/>
</dbReference>
<dbReference type="Pfam" id="PF01547">
    <property type="entry name" value="SBP_bac_1"/>
    <property type="match status" value="1"/>
</dbReference>
<dbReference type="EMBL" id="QZEZ01000001">
    <property type="protein sequence ID" value="RJK98031.1"/>
    <property type="molecule type" value="Genomic_DNA"/>
</dbReference>
<proteinExistence type="inferred from homology"/>
<dbReference type="InterPro" id="IPR006059">
    <property type="entry name" value="SBP"/>
</dbReference>
<protein>
    <submittedName>
        <fullName evidence="5">Extracellular solute-binding protein</fullName>
    </submittedName>
</protein>
<reference evidence="5 6" key="1">
    <citation type="submission" date="2018-09" db="EMBL/GenBank/DDBJ databases">
        <title>YIM 75000 draft genome.</title>
        <authorList>
            <person name="Tang S."/>
            <person name="Feng Y."/>
        </authorList>
    </citation>
    <scope>NUCLEOTIDE SEQUENCE [LARGE SCALE GENOMIC DNA]</scope>
    <source>
        <strain evidence="5 6">YIM 75000</strain>
    </source>
</reference>
<comment type="caution">
    <text evidence="5">The sequence shown here is derived from an EMBL/GenBank/DDBJ whole genome shotgun (WGS) entry which is preliminary data.</text>
</comment>
<dbReference type="PROSITE" id="PS51257">
    <property type="entry name" value="PROKAR_LIPOPROTEIN"/>
    <property type="match status" value="1"/>
</dbReference>
<dbReference type="InterPro" id="IPR050490">
    <property type="entry name" value="Bact_solute-bd_prot1"/>
</dbReference>
<accession>A0A3A3ZMT8</accession>
<dbReference type="PANTHER" id="PTHR43649">
    <property type="entry name" value="ARABINOSE-BINDING PROTEIN-RELATED"/>
    <property type="match status" value="1"/>
</dbReference>
<sequence length="470" mass="48085">MVRPLAGPRVRAGRLAAAVAAAALLATACGGDDGGSDGGSGGALTVWTVEDLTDRVQAQQRIVDAFGERTGTEVELVPVAEDQLTTVLSSAAASDELPDVIAAAPLAAVSRLQTDGLLDTGAAASVVEALGEDTFSAGALELTRDGDEQLAVPSDGWAQLLLYRTDLFEAAGLPAPDSYEALAAAAAALDQGDVRGIVASTAPNDSFTQQTFEHVALANGCELVDGEEVALDSDACVESVGFWTDLLREHAPSGNQDVDTTRAAYFAGRAAMVVWSSFILDELAGLRDDALPTCSECAADPTFLAENTGIVTSLQGPSGGPANYGEVVSFAMLSGGDADAASELVQHVMGDAYEQWLAIAPEGKVPVRTGTADDPEAFLTAWRGLEAGVDRKAPLSDFYPAEVLDAVAASPETFARWGFPQGQGELAGAVAGQFVVPQALATALSGGAEPADAATQMAEEARTVQEDLGG</sequence>
<dbReference type="OrthoDB" id="1650177at2"/>
<dbReference type="AlphaFoldDB" id="A0A3A3ZMT8"/>
<feature type="signal peptide" evidence="4">
    <location>
        <begin position="1"/>
        <end position="28"/>
    </location>
</feature>
<dbReference type="PANTHER" id="PTHR43649:SF34">
    <property type="entry name" value="ABC TRANSPORTER PERIPLASMIC-BINDING PROTEIN YCJN-RELATED"/>
    <property type="match status" value="1"/>
</dbReference>